<gene>
    <name evidence="2" type="ORF">SAMN02746065_14110</name>
</gene>
<reference evidence="2 3" key="1">
    <citation type="submission" date="2017-04" db="EMBL/GenBank/DDBJ databases">
        <authorList>
            <person name="Afonso C.L."/>
            <person name="Miller P.J."/>
            <person name="Scott M.A."/>
            <person name="Spackman E."/>
            <person name="Goraichik I."/>
            <person name="Dimitrov K.M."/>
            <person name="Suarez D.L."/>
            <person name="Swayne D.E."/>
        </authorList>
    </citation>
    <scope>NUCLEOTIDE SEQUENCE [LARGE SCALE GENOMIC DNA]</scope>
    <source>
        <strain evidence="2 3">DSM 3385</strain>
    </source>
</reference>
<protein>
    <submittedName>
        <fullName evidence="2">Uncharacterized protein</fullName>
    </submittedName>
</protein>
<organism evidence="2 3">
    <name type="scientific">Desulfocicer vacuolatum DSM 3385</name>
    <dbReference type="NCBI Taxonomy" id="1121400"/>
    <lineage>
        <taxon>Bacteria</taxon>
        <taxon>Pseudomonadati</taxon>
        <taxon>Thermodesulfobacteriota</taxon>
        <taxon>Desulfobacteria</taxon>
        <taxon>Desulfobacterales</taxon>
        <taxon>Desulfobacteraceae</taxon>
        <taxon>Desulfocicer</taxon>
    </lineage>
</organism>
<evidence type="ECO:0000313" key="2">
    <source>
        <dbReference type="EMBL" id="SMD12399.1"/>
    </source>
</evidence>
<dbReference type="Proteomes" id="UP000192418">
    <property type="component" value="Unassembled WGS sequence"/>
</dbReference>
<keyword evidence="1" id="KW-0812">Transmembrane</keyword>
<dbReference type="AlphaFoldDB" id="A0A1W2ERR5"/>
<dbReference type="EMBL" id="FWXY01000041">
    <property type="protein sequence ID" value="SMD12399.1"/>
    <property type="molecule type" value="Genomic_DNA"/>
</dbReference>
<keyword evidence="3" id="KW-1185">Reference proteome</keyword>
<keyword evidence="1" id="KW-1133">Transmembrane helix</keyword>
<proteinExistence type="predicted"/>
<evidence type="ECO:0000313" key="3">
    <source>
        <dbReference type="Proteomes" id="UP000192418"/>
    </source>
</evidence>
<dbReference type="STRING" id="1121400.SAMN02746065_14110"/>
<name>A0A1W2ERR5_9BACT</name>
<evidence type="ECO:0000256" key="1">
    <source>
        <dbReference type="SAM" id="Phobius"/>
    </source>
</evidence>
<keyword evidence="1" id="KW-0472">Membrane</keyword>
<accession>A0A1W2ERR5</accession>
<feature type="transmembrane region" description="Helical" evidence="1">
    <location>
        <begin position="6"/>
        <end position="28"/>
    </location>
</feature>
<sequence length="96" mass="11276">MWKTALYLFTFPFLLQICFNFVFIFFLYEILRKPGAYFKLCCGQNCIRIRSARGSYMKYSANLRSISIFVVGRPGSEHGLPMAVYKDVFLIESHRQ</sequence>